<dbReference type="GeneID" id="121223203"/>
<dbReference type="RefSeq" id="XP_040960255.1">
    <property type="nucleotide sequence ID" value="XM_041104321.1"/>
</dbReference>
<dbReference type="Proteomes" id="UP000818029">
    <property type="component" value="Chromosome D11"/>
</dbReference>
<evidence type="ECO:0000313" key="2">
    <source>
        <dbReference type="RefSeq" id="XP_040960255.1"/>
    </source>
</evidence>
<proteinExistence type="predicted"/>
<keyword evidence="1" id="KW-1185">Reference proteome</keyword>
<evidence type="ECO:0000313" key="1">
    <source>
        <dbReference type="Proteomes" id="UP000818029"/>
    </source>
</evidence>
<accession>A0ABM3AZN1</accession>
<name>A0ABM3AZN1_GOSHI</name>
<reference evidence="1" key="1">
    <citation type="journal article" date="2020" name="Nat. Genet.">
        <title>Genomic diversifications of five Gossypium allopolyploid species and their impact on cotton improvement.</title>
        <authorList>
            <person name="Chen Z.J."/>
            <person name="Sreedasyam A."/>
            <person name="Ando A."/>
            <person name="Song Q."/>
            <person name="De Santiago L.M."/>
            <person name="Hulse-Kemp A.M."/>
            <person name="Ding M."/>
            <person name="Ye W."/>
            <person name="Kirkbride R.C."/>
            <person name="Jenkins J."/>
            <person name="Plott C."/>
            <person name="Lovell J."/>
            <person name="Lin Y.M."/>
            <person name="Vaughn R."/>
            <person name="Liu B."/>
            <person name="Simpson S."/>
            <person name="Scheffler B.E."/>
            <person name="Wen L."/>
            <person name="Saski C.A."/>
            <person name="Grover C.E."/>
            <person name="Hu G."/>
            <person name="Conover J.L."/>
            <person name="Carlson J.W."/>
            <person name="Shu S."/>
            <person name="Boston L.B."/>
            <person name="Williams M."/>
            <person name="Peterson D.G."/>
            <person name="McGee K."/>
            <person name="Jones D.C."/>
            <person name="Wendel J.F."/>
            <person name="Stelly D.M."/>
            <person name="Grimwood J."/>
            <person name="Schmutz J."/>
        </authorList>
    </citation>
    <scope>NUCLEOTIDE SEQUENCE [LARGE SCALE GENOMIC DNA]</scope>
    <source>
        <strain evidence="1">cv. TM-1</strain>
    </source>
</reference>
<gene>
    <name evidence="2" type="primary">LOC121223203</name>
</gene>
<sequence length="138" mass="15952">MVLEGDIMPTFTFSLNTPSPKSLIFSISVESANRETGKPTIFTPFWLLLSISLPPESDHHTNTQTQGQVSQRQSSQVSPKFFHFKVNQKSRFPQLSKDVFDHIYYQPKYNTFGFFHWPGLRFPTFSLMSICKLIKCKL</sequence>
<organism evidence="1 2">
    <name type="scientific">Gossypium hirsutum</name>
    <name type="common">Upland cotton</name>
    <name type="synonym">Gossypium mexicanum</name>
    <dbReference type="NCBI Taxonomy" id="3635"/>
    <lineage>
        <taxon>Eukaryota</taxon>
        <taxon>Viridiplantae</taxon>
        <taxon>Streptophyta</taxon>
        <taxon>Embryophyta</taxon>
        <taxon>Tracheophyta</taxon>
        <taxon>Spermatophyta</taxon>
        <taxon>Magnoliopsida</taxon>
        <taxon>eudicotyledons</taxon>
        <taxon>Gunneridae</taxon>
        <taxon>Pentapetalae</taxon>
        <taxon>rosids</taxon>
        <taxon>malvids</taxon>
        <taxon>Malvales</taxon>
        <taxon>Malvaceae</taxon>
        <taxon>Malvoideae</taxon>
        <taxon>Gossypium</taxon>
    </lineage>
</organism>
<reference evidence="2" key="2">
    <citation type="submission" date="2025-08" db="UniProtKB">
        <authorList>
            <consortium name="RefSeq"/>
        </authorList>
    </citation>
    <scope>IDENTIFICATION</scope>
</reference>
<protein>
    <submittedName>
        <fullName evidence="2">Uncharacterized protein</fullName>
    </submittedName>
</protein>